<accession>F1Z8I0</accession>
<comment type="caution">
    <text evidence="2">The sequence shown here is derived from an EMBL/GenBank/DDBJ whole genome shotgun (WGS) entry which is preliminary data.</text>
</comment>
<evidence type="ECO:0000313" key="3">
    <source>
        <dbReference type="Proteomes" id="UP000004728"/>
    </source>
</evidence>
<keyword evidence="3" id="KW-1185">Reference proteome</keyword>
<protein>
    <recommendedName>
        <fullName evidence="4">Outer membrane beta-barrel protein</fullName>
    </recommendedName>
</protein>
<dbReference type="InParanoid" id="F1Z8I0"/>
<evidence type="ECO:0000313" key="2">
    <source>
        <dbReference type="EMBL" id="EGD59044.1"/>
    </source>
</evidence>
<gene>
    <name evidence="2" type="ORF">Y88_1106</name>
</gene>
<organism evidence="2 3">
    <name type="scientific">Novosphingobium nitrogenifigens DSM 19370</name>
    <dbReference type="NCBI Taxonomy" id="983920"/>
    <lineage>
        <taxon>Bacteria</taxon>
        <taxon>Pseudomonadati</taxon>
        <taxon>Pseudomonadota</taxon>
        <taxon>Alphaproteobacteria</taxon>
        <taxon>Sphingomonadales</taxon>
        <taxon>Sphingomonadaceae</taxon>
        <taxon>Novosphingobium</taxon>
    </lineage>
</organism>
<dbReference type="OrthoDB" id="7398962at2"/>
<dbReference type="InterPro" id="IPR018759">
    <property type="entry name" value="BBP2_2"/>
</dbReference>
<dbReference type="HOGENOM" id="CLU_049024_0_0_5"/>
<sequence length="441" mass="49205">MHGVRAGRKGVRHGGFRHGKIRKQWLGRLLTGLVPLILPGMAMAQQAVDPRMEEDTAATRPRPEYDQPGLQAGNFLIFPTLAADLAISDNIYARRDIRVGDEVFSVRPTVWARSRWQRHEFNLHANGQVDRYVSHAGENNETWATGFDGRIDIGKETELHGNLNFAHNIEPRGSTGDTLFGAAPVAYGLLTADLRVDQAFYHTRVTVAGHLDRFRYSPRVLNDTPIDLSYRDYDYLEGRVRVAQGVSPGMAAYAEFSIASSTYTFNLQGSGQRDATQYSGLVGVAFGLNRLIHGEAGIGYFRRDFKDPAYRGTQGLNYNVSLAWSPTRLTTVNLVAARTFQRAPMMGVAGIEEQGFTVTVVHELLRNLLLKPGGGYTRDSYQGADRHDTYANGQFGATWLVDRHWQVDANFTYRIGRNSDPAVAARQFDQSRGNVTLSYRF</sequence>
<evidence type="ECO:0000256" key="1">
    <source>
        <dbReference type="SAM" id="MobiDB-lite"/>
    </source>
</evidence>
<dbReference type="Proteomes" id="UP000004728">
    <property type="component" value="Unassembled WGS sequence"/>
</dbReference>
<reference evidence="2 3" key="1">
    <citation type="journal article" date="2012" name="J. Bacteriol.">
        <title>Draft Genome Sequence of Novosphingobium nitrogenifigens Y88T.</title>
        <authorList>
            <person name="Strabala T.J."/>
            <person name="Macdonald L."/>
            <person name="Liu V."/>
            <person name="Smit A.M."/>
        </authorList>
    </citation>
    <scope>NUCLEOTIDE SEQUENCE [LARGE SCALE GENOMIC DNA]</scope>
    <source>
        <strain evidence="2 3">DSM 19370</strain>
    </source>
</reference>
<dbReference type="SUPFAM" id="SSF56935">
    <property type="entry name" value="Porins"/>
    <property type="match status" value="1"/>
</dbReference>
<dbReference type="STRING" id="983920.Y88_1106"/>
<proteinExistence type="predicted"/>
<dbReference type="EMBL" id="AEWJ01000037">
    <property type="protein sequence ID" value="EGD59044.1"/>
    <property type="molecule type" value="Genomic_DNA"/>
</dbReference>
<name>F1Z8I0_9SPHN</name>
<dbReference type="eggNOG" id="COG5338">
    <property type="taxonomic scope" value="Bacteria"/>
</dbReference>
<feature type="region of interest" description="Disordered" evidence="1">
    <location>
        <begin position="48"/>
        <end position="67"/>
    </location>
</feature>
<dbReference type="Pfam" id="PF10082">
    <property type="entry name" value="BBP2_2"/>
    <property type="match status" value="1"/>
</dbReference>
<dbReference type="AlphaFoldDB" id="F1Z8I0"/>
<evidence type="ECO:0008006" key="4">
    <source>
        <dbReference type="Google" id="ProtNLM"/>
    </source>
</evidence>
<dbReference type="RefSeq" id="WP_008065685.1">
    <property type="nucleotide sequence ID" value="NZ_AQWK01000001.1"/>
</dbReference>